<protein>
    <submittedName>
        <fullName evidence="4">Ubiquinone/menaquinone biosynthesis C-methylase UbiE</fullName>
    </submittedName>
</protein>
<proteinExistence type="predicted"/>
<dbReference type="InterPro" id="IPR041698">
    <property type="entry name" value="Methyltransf_25"/>
</dbReference>
<reference evidence="5" key="1">
    <citation type="submission" date="2016-10" db="EMBL/GenBank/DDBJ databases">
        <authorList>
            <person name="Varghese N."/>
            <person name="Submissions S."/>
        </authorList>
    </citation>
    <scope>NUCLEOTIDE SEQUENCE [LARGE SCALE GENOMIC DNA]</scope>
    <source>
        <strain evidence="5">MPL-11</strain>
    </source>
</reference>
<dbReference type="Gene3D" id="2.20.25.110">
    <property type="entry name" value="S-adenosyl-L-methionine-dependent methyltransferases"/>
    <property type="match status" value="1"/>
</dbReference>
<evidence type="ECO:0000259" key="3">
    <source>
        <dbReference type="Pfam" id="PF13649"/>
    </source>
</evidence>
<dbReference type="PANTHER" id="PTHR43861:SF1">
    <property type="entry name" value="TRANS-ACONITATE 2-METHYLTRANSFERASE"/>
    <property type="match status" value="1"/>
</dbReference>
<evidence type="ECO:0000313" key="4">
    <source>
        <dbReference type="EMBL" id="SDQ52004.1"/>
    </source>
</evidence>
<evidence type="ECO:0000256" key="2">
    <source>
        <dbReference type="ARBA" id="ARBA00022679"/>
    </source>
</evidence>
<sequence>MSYQTFAQVYDAIMDESLYDRWGQFVDKHLQNKKTNVLELACGTGALAVALSKRGYTVTGLDLSDNMLSLANERAMAEKVDLPLIQADMMELSDIGQYEAVTCFSDSLCYMPNEEAVSKVFQQVYNVLTESGTFLFDVHSTYQTDTVFPGYMFNDQSEEISFLWKSYAGEEPHSVEHDLTFFVYDEELDLYERYDETHKERTYSIEQYKNMLSKAGFSSIEISADFGDTEVTEESPRWFFVCTK</sequence>
<keyword evidence="4" id="KW-0830">Ubiquinone</keyword>
<dbReference type="PANTHER" id="PTHR43861">
    <property type="entry name" value="TRANS-ACONITATE 2-METHYLTRANSFERASE-RELATED"/>
    <property type="match status" value="1"/>
</dbReference>
<evidence type="ECO:0000256" key="1">
    <source>
        <dbReference type="ARBA" id="ARBA00022603"/>
    </source>
</evidence>
<dbReference type="Proteomes" id="UP000199481">
    <property type="component" value="Unassembled WGS sequence"/>
</dbReference>
<keyword evidence="1 4" id="KW-0489">Methyltransferase</keyword>
<dbReference type="SUPFAM" id="SSF53335">
    <property type="entry name" value="S-adenosyl-L-methionine-dependent methyltransferases"/>
    <property type="match status" value="1"/>
</dbReference>
<keyword evidence="2" id="KW-0808">Transferase</keyword>
<name>A0A1H1BJ46_9LACT</name>
<gene>
    <name evidence="4" type="ORF">SAMN04487752_2613</name>
</gene>
<dbReference type="Pfam" id="PF13649">
    <property type="entry name" value="Methyltransf_25"/>
    <property type="match status" value="1"/>
</dbReference>
<dbReference type="EMBL" id="FNJW01000008">
    <property type="protein sequence ID" value="SDQ52004.1"/>
    <property type="molecule type" value="Genomic_DNA"/>
</dbReference>
<dbReference type="CDD" id="cd02440">
    <property type="entry name" value="AdoMet_MTases"/>
    <property type="match status" value="1"/>
</dbReference>
<dbReference type="OrthoDB" id="9811589at2"/>
<keyword evidence="5" id="KW-1185">Reference proteome</keyword>
<accession>A0A1H1BJ46</accession>
<dbReference type="RefSeq" id="WP_035022165.1">
    <property type="nucleotide sequence ID" value="NZ_CP084916.1"/>
</dbReference>
<evidence type="ECO:0000313" key="5">
    <source>
        <dbReference type="Proteomes" id="UP000199481"/>
    </source>
</evidence>
<organism evidence="4 5">
    <name type="scientific">Carnobacterium viridans</name>
    <dbReference type="NCBI Taxonomy" id="174587"/>
    <lineage>
        <taxon>Bacteria</taxon>
        <taxon>Bacillati</taxon>
        <taxon>Bacillota</taxon>
        <taxon>Bacilli</taxon>
        <taxon>Lactobacillales</taxon>
        <taxon>Carnobacteriaceae</taxon>
        <taxon>Carnobacterium</taxon>
    </lineage>
</organism>
<feature type="domain" description="Methyltransferase" evidence="3">
    <location>
        <begin position="37"/>
        <end position="132"/>
    </location>
</feature>
<dbReference type="GO" id="GO:0032259">
    <property type="term" value="P:methylation"/>
    <property type="evidence" value="ECO:0007669"/>
    <property type="project" value="UniProtKB-KW"/>
</dbReference>
<dbReference type="Gene3D" id="3.40.50.150">
    <property type="entry name" value="Vaccinia Virus protein VP39"/>
    <property type="match status" value="1"/>
</dbReference>
<dbReference type="GO" id="GO:0008168">
    <property type="term" value="F:methyltransferase activity"/>
    <property type="evidence" value="ECO:0007669"/>
    <property type="project" value="UniProtKB-KW"/>
</dbReference>
<dbReference type="AlphaFoldDB" id="A0A1H1BJ46"/>
<dbReference type="InterPro" id="IPR029063">
    <property type="entry name" value="SAM-dependent_MTases_sf"/>
</dbReference>